<dbReference type="GO" id="GO:0019239">
    <property type="term" value="F:deaminase activity"/>
    <property type="evidence" value="ECO:0007669"/>
    <property type="project" value="TreeGrafter"/>
</dbReference>
<dbReference type="Pfam" id="PF01042">
    <property type="entry name" value="Ribonuc_L-PSP"/>
    <property type="match status" value="1"/>
</dbReference>
<sequence>MASQIARQIISTVKAPLAASILSQAVRVDHTLYISGQVGVNPETSQIVEGGVVAEAHQVLKNIGSVLEAAGSSYDKVVKATVLLKDINDFAAVNEVYASYFPTVKPARMAYQVVALPRGANVEIEAVAVVGDLEDV</sequence>
<comment type="similarity">
    <text evidence="1">Belongs to the RutC family.</text>
</comment>
<dbReference type="GO" id="GO:0005829">
    <property type="term" value="C:cytosol"/>
    <property type="evidence" value="ECO:0007669"/>
    <property type="project" value="TreeGrafter"/>
</dbReference>
<dbReference type="SUPFAM" id="SSF55298">
    <property type="entry name" value="YjgF-like"/>
    <property type="match status" value="1"/>
</dbReference>
<dbReference type="CDD" id="cd00448">
    <property type="entry name" value="YjgF_YER057c_UK114_family"/>
    <property type="match status" value="1"/>
</dbReference>
<dbReference type="EMBL" id="HACG01030474">
    <property type="protein sequence ID" value="CEK77339.1"/>
    <property type="molecule type" value="Transcribed_RNA"/>
</dbReference>
<name>A0A0B7A8M4_9EUPU</name>
<protein>
    <recommendedName>
        <fullName evidence="3">2-iminobutanoate/2-iminopropanoate deaminase</fullName>
    </recommendedName>
</protein>
<dbReference type="GO" id="GO:0005739">
    <property type="term" value="C:mitochondrion"/>
    <property type="evidence" value="ECO:0007669"/>
    <property type="project" value="TreeGrafter"/>
</dbReference>
<gene>
    <name evidence="2" type="primary">ORF104127</name>
</gene>
<evidence type="ECO:0000256" key="1">
    <source>
        <dbReference type="ARBA" id="ARBA00010552"/>
    </source>
</evidence>
<dbReference type="PANTHER" id="PTHR11803">
    <property type="entry name" value="2-IMINOBUTANOATE/2-IMINOPROPANOATE DEAMINASE RIDA"/>
    <property type="match status" value="1"/>
</dbReference>
<evidence type="ECO:0000313" key="2">
    <source>
        <dbReference type="EMBL" id="CEK77339.1"/>
    </source>
</evidence>
<accession>A0A0B7A8M4</accession>
<dbReference type="AlphaFoldDB" id="A0A0B7A8M4"/>
<reference evidence="2" key="1">
    <citation type="submission" date="2014-12" db="EMBL/GenBank/DDBJ databases">
        <title>Insight into the proteome of Arion vulgaris.</title>
        <authorList>
            <person name="Aradska J."/>
            <person name="Bulat T."/>
            <person name="Smidak R."/>
            <person name="Sarate P."/>
            <person name="Gangsoo J."/>
            <person name="Sialana F."/>
            <person name="Bilban M."/>
            <person name="Lubec G."/>
        </authorList>
    </citation>
    <scope>NUCLEOTIDE SEQUENCE</scope>
    <source>
        <tissue evidence="2">Skin</tissue>
    </source>
</reference>
<evidence type="ECO:0008006" key="3">
    <source>
        <dbReference type="Google" id="ProtNLM"/>
    </source>
</evidence>
<dbReference type="NCBIfam" id="TIGR00004">
    <property type="entry name" value="Rid family detoxifying hydrolase"/>
    <property type="match status" value="1"/>
</dbReference>
<dbReference type="InterPro" id="IPR035959">
    <property type="entry name" value="RutC-like_sf"/>
</dbReference>
<dbReference type="Gene3D" id="3.30.1330.40">
    <property type="entry name" value="RutC-like"/>
    <property type="match status" value="1"/>
</dbReference>
<proteinExistence type="inferred from homology"/>
<dbReference type="InterPro" id="IPR006175">
    <property type="entry name" value="YjgF/YER057c/UK114"/>
</dbReference>
<dbReference type="InterPro" id="IPR006056">
    <property type="entry name" value="RidA"/>
</dbReference>
<organism evidence="2">
    <name type="scientific">Arion vulgaris</name>
    <dbReference type="NCBI Taxonomy" id="1028688"/>
    <lineage>
        <taxon>Eukaryota</taxon>
        <taxon>Metazoa</taxon>
        <taxon>Spiralia</taxon>
        <taxon>Lophotrochozoa</taxon>
        <taxon>Mollusca</taxon>
        <taxon>Gastropoda</taxon>
        <taxon>Heterobranchia</taxon>
        <taxon>Euthyneura</taxon>
        <taxon>Panpulmonata</taxon>
        <taxon>Eupulmonata</taxon>
        <taxon>Stylommatophora</taxon>
        <taxon>Helicina</taxon>
        <taxon>Arionoidea</taxon>
        <taxon>Arionidae</taxon>
        <taxon>Arion</taxon>
    </lineage>
</organism>
<dbReference type="PANTHER" id="PTHR11803:SF39">
    <property type="entry name" value="2-IMINOBUTANOATE_2-IMINOPROPANOATE DEAMINASE"/>
    <property type="match status" value="1"/>
</dbReference>
<dbReference type="FunFam" id="3.30.1330.40:FF:000001">
    <property type="entry name" value="L-PSP family endoribonuclease"/>
    <property type="match status" value="1"/>
</dbReference>